<dbReference type="Gene3D" id="3.50.50.60">
    <property type="entry name" value="FAD/NAD(P)-binding domain"/>
    <property type="match status" value="2"/>
</dbReference>
<proteinExistence type="predicted"/>
<accession>A0A7X6RHA4</accession>
<dbReference type="InterPro" id="IPR002938">
    <property type="entry name" value="FAD-bd"/>
</dbReference>
<dbReference type="Proteomes" id="UP000523447">
    <property type="component" value="Unassembled WGS sequence"/>
</dbReference>
<organism evidence="3 4">
    <name type="scientific">Nocardia veterana</name>
    <dbReference type="NCBI Taxonomy" id="132249"/>
    <lineage>
        <taxon>Bacteria</taxon>
        <taxon>Bacillati</taxon>
        <taxon>Actinomycetota</taxon>
        <taxon>Actinomycetes</taxon>
        <taxon>Mycobacteriales</taxon>
        <taxon>Nocardiaceae</taxon>
        <taxon>Nocardia</taxon>
    </lineage>
</organism>
<evidence type="ECO:0000313" key="4">
    <source>
        <dbReference type="Proteomes" id="UP000523447"/>
    </source>
</evidence>
<dbReference type="PRINTS" id="PR00420">
    <property type="entry name" value="RNGMNOXGNASE"/>
</dbReference>
<sequence length="396" mass="41546">MTQVQVVGAGECGLPLARRLLDNGVKVTLITDRDPAAVLSGSVTSTQVKFARTLELEAAAGLGAWRTLAPPIRGIRLTVAVDRSPVVTWAAPFDSPAHSVDQRTVFSHHLTEFAAAGGDLQIAPISLTDLDERAADADLTVVTRASGELAACFPADPDWALPAAPMRRLAVVYLDGAEPDPDGMGMFLALPGLGEVVSTATLTGAPGQERRCDNLMFAAVPGGPLDVFTRDSSPAQRLAQATELVERYFPPELARRFRTVELTDSGGTLVGAVTPTMRRPVGLLPSGTPVLGGGDVLCRMDPAGAQGANSAVHCGIHYADAILAHGDGRFDTEWMESTGQQWLTETAHPAARWTMTMLNPPPALNELMMAGGQDPALARAFAATFARPAAMSALGL</sequence>
<dbReference type="Gene3D" id="3.30.9.40">
    <property type="match status" value="1"/>
</dbReference>
<dbReference type="GO" id="GO:0071949">
    <property type="term" value="F:FAD binding"/>
    <property type="evidence" value="ECO:0007669"/>
    <property type="project" value="InterPro"/>
</dbReference>
<dbReference type="RefSeq" id="WP_085997352.1">
    <property type="nucleotide sequence ID" value="NZ_CAWPHS010000067.1"/>
</dbReference>
<dbReference type="InterPro" id="IPR041654">
    <property type="entry name" value="StyA_sbd"/>
</dbReference>
<dbReference type="Pfam" id="PF17885">
    <property type="entry name" value="Smoa_sbd"/>
    <property type="match status" value="1"/>
</dbReference>
<keyword evidence="4" id="KW-1185">Reference proteome</keyword>
<reference evidence="3 4" key="1">
    <citation type="submission" date="2020-04" db="EMBL/GenBank/DDBJ databases">
        <title>MicrobeNet Type strains.</title>
        <authorList>
            <person name="Nicholson A.C."/>
        </authorList>
    </citation>
    <scope>NUCLEOTIDE SEQUENCE [LARGE SCALE GENOMIC DNA]</scope>
    <source>
        <strain evidence="3 4">DSM 44445</strain>
    </source>
</reference>
<dbReference type="EMBL" id="JAAXPE010000007">
    <property type="protein sequence ID" value="NKY85957.1"/>
    <property type="molecule type" value="Genomic_DNA"/>
</dbReference>
<name>A0A7X6RHA4_9NOCA</name>
<dbReference type="InterPro" id="IPR036188">
    <property type="entry name" value="FAD/NAD-bd_sf"/>
</dbReference>
<dbReference type="SUPFAM" id="SSF51905">
    <property type="entry name" value="FAD/NAD(P)-binding domain"/>
    <property type="match status" value="1"/>
</dbReference>
<comment type="caution">
    <text evidence="3">The sequence shown here is derived from an EMBL/GenBank/DDBJ whole genome shotgun (WGS) entry which is preliminary data.</text>
</comment>
<dbReference type="AlphaFoldDB" id="A0A7X6RHA4"/>
<evidence type="ECO:0000259" key="2">
    <source>
        <dbReference type="Pfam" id="PF17885"/>
    </source>
</evidence>
<feature type="domain" description="FAD-binding" evidence="1">
    <location>
        <begin position="2"/>
        <end position="64"/>
    </location>
</feature>
<gene>
    <name evidence="3" type="ORF">HGA07_10005</name>
</gene>
<evidence type="ECO:0000313" key="3">
    <source>
        <dbReference type="EMBL" id="NKY85957.1"/>
    </source>
</evidence>
<evidence type="ECO:0000259" key="1">
    <source>
        <dbReference type="Pfam" id="PF01494"/>
    </source>
</evidence>
<protein>
    <submittedName>
        <fullName evidence="3">FAD-binding oxidoreductase</fullName>
    </submittedName>
</protein>
<feature type="domain" description="Styrene monooxygenase StyA putative substrate binding" evidence="2">
    <location>
        <begin position="147"/>
        <end position="255"/>
    </location>
</feature>
<dbReference type="Pfam" id="PF01494">
    <property type="entry name" value="FAD_binding_3"/>
    <property type="match status" value="1"/>
</dbReference>